<proteinExistence type="predicted"/>
<reference evidence="2" key="1">
    <citation type="submission" date="2023-07" db="EMBL/GenBank/DDBJ databases">
        <title>30 novel species of actinomycetes from the DSMZ collection.</title>
        <authorList>
            <person name="Nouioui I."/>
        </authorList>
    </citation>
    <scope>NUCLEOTIDE SEQUENCE [LARGE SCALE GENOMIC DNA]</scope>
    <source>
        <strain evidence="2">DSM 44917</strain>
    </source>
</reference>
<accession>A0ABU2L8V5</accession>
<dbReference type="EMBL" id="JAVREN010000017">
    <property type="protein sequence ID" value="MDT0308005.1"/>
    <property type="molecule type" value="Genomic_DNA"/>
</dbReference>
<keyword evidence="2" id="KW-1185">Reference proteome</keyword>
<name>A0ABU2L8V5_9ACTN</name>
<dbReference type="Proteomes" id="UP001183388">
    <property type="component" value="Unassembled WGS sequence"/>
</dbReference>
<evidence type="ECO:0000313" key="1">
    <source>
        <dbReference type="EMBL" id="MDT0308005.1"/>
    </source>
</evidence>
<comment type="caution">
    <text evidence="1">The sequence shown here is derived from an EMBL/GenBank/DDBJ whole genome shotgun (WGS) entry which is preliminary data.</text>
</comment>
<evidence type="ECO:0000313" key="2">
    <source>
        <dbReference type="Proteomes" id="UP001183388"/>
    </source>
</evidence>
<organism evidence="1 2">
    <name type="scientific">Streptomyces boetiae</name>
    <dbReference type="NCBI Taxonomy" id="3075541"/>
    <lineage>
        <taxon>Bacteria</taxon>
        <taxon>Bacillati</taxon>
        <taxon>Actinomycetota</taxon>
        <taxon>Actinomycetes</taxon>
        <taxon>Kitasatosporales</taxon>
        <taxon>Streptomycetaceae</taxon>
        <taxon>Streptomyces</taxon>
    </lineage>
</organism>
<protein>
    <submittedName>
        <fullName evidence="1">Uncharacterized protein</fullName>
    </submittedName>
</protein>
<dbReference type="RefSeq" id="WP_311630958.1">
    <property type="nucleotide sequence ID" value="NZ_JAVREN010000017.1"/>
</dbReference>
<sequence length="84" mass="9175">MSLSVQLITNRGPFAAEAGVIHIPVAIYGLHRAPELAMADTDITLCPAEVRKLVGELAQLVGWPGQEEGPACRDIEPSRVRVWW</sequence>
<gene>
    <name evidence="1" type="ORF">RM780_13665</name>
</gene>